<sequence length="69" mass="7393">MLFTGVVFDVGGTLVWPCDNFYETADATTVANTLCAKGLLDISRAAGLVTLTLSMDSRSKLWAQTHVPT</sequence>
<accession>A0A6J4VDG7</accession>
<dbReference type="EMBL" id="CADCWP010000121">
    <property type="protein sequence ID" value="CAA9571014.1"/>
    <property type="molecule type" value="Genomic_DNA"/>
</dbReference>
<reference evidence="1" key="1">
    <citation type="submission" date="2020-02" db="EMBL/GenBank/DDBJ databases">
        <authorList>
            <person name="Meier V. D."/>
        </authorList>
    </citation>
    <scope>NUCLEOTIDE SEQUENCE</scope>
    <source>
        <strain evidence="1">AVDCRST_MAG86</strain>
    </source>
</reference>
<gene>
    <name evidence="1" type="ORF">AVDCRST_MAG86-1773</name>
</gene>
<protein>
    <submittedName>
        <fullName evidence="1">Uncharacterized protein</fullName>
    </submittedName>
</protein>
<proteinExistence type="predicted"/>
<evidence type="ECO:0000313" key="1">
    <source>
        <dbReference type="EMBL" id="CAA9571014.1"/>
    </source>
</evidence>
<dbReference type="AlphaFoldDB" id="A0A6J4VDG7"/>
<organism evidence="1">
    <name type="scientific">uncultured Truepera sp</name>
    <dbReference type="NCBI Taxonomy" id="543023"/>
    <lineage>
        <taxon>Bacteria</taxon>
        <taxon>Thermotogati</taxon>
        <taxon>Deinococcota</taxon>
        <taxon>Deinococci</taxon>
        <taxon>Trueperales</taxon>
        <taxon>Trueperaceae</taxon>
        <taxon>Truepera</taxon>
        <taxon>environmental samples</taxon>
    </lineage>
</organism>
<name>A0A6J4VDG7_9DEIN</name>